<dbReference type="EMBL" id="CP093344">
    <property type="protein sequence ID" value="WOG89790.1"/>
    <property type="molecule type" value="Genomic_DNA"/>
</dbReference>
<dbReference type="KEGG" id="dcr:108207958"/>
<keyword evidence="3 8" id="KW-0812">Transmembrane</keyword>
<dbReference type="GO" id="GO:0005516">
    <property type="term" value="F:calmodulin binding"/>
    <property type="evidence" value="ECO:0007669"/>
    <property type="project" value="UniProtKB-KW"/>
</dbReference>
<organism evidence="11 12">
    <name type="scientific">Daucus carota subsp. sativus</name>
    <name type="common">Carrot</name>
    <dbReference type="NCBI Taxonomy" id="79200"/>
    <lineage>
        <taxon>Eukaryota</taxon>
        <taxon>Viridiplantae</taxon>
        <taxon>Streptophyta</taxon>
        <taxon>Embryophyta</taxon>
        <taxon>Tracheophyta</taxon>
        <taxon>Spermatophyta</taxon>
        <taxon>Magnoliopsida</taxon>
        <taxon>eudicotyledons</taxon>
        <taxon>Gunneridae</taxon>
        <taxon>Pentapetalae</taxon>
        <taxon>asterids</taxon>
        <taxon>campanulids</taxon>
        <taxon>Apiales</taxon>
        <taxon>Apiaceae</taxon>
        <taxon>Apioideae</taxon>
        <taxon>Scandiceae</taxon>
        <taxon>Daucinae</taxon>
        <taxon>Daucus</taxon>
        <taxon>Daucus sect. Daucus</taxon>
    </lineage>
</organism>
<feature type="transmembrane region" description="Helical" evidence="10">
    <location>
        <begin position="287"/>
        <end position="305"/>
    </location>
</feature>
<keyword evidence="7 8" id="KW-0568">Pathogenesis-related protein</keyword>
<evidence type="ECO:0000256" key="10">
    <source>
        <dbReference type="SAM" id="Phobius"/>
    </source>
</evidence>
<feature type="compositionally biased region" description="Basic and acidic residues" evidence="9">
    <location>
        <begin position="492"/>
        <end position="511"/>
    </location>
</feature>
<feature type="transmembrane region" description="Helical" evidence="10">
    <location>
        <begin position="339"/>
        <end position="358"/>
    </location>
</feature>
<keyword evidence="4 8" id="KW-0611">Plant defense</keyword>
<sequence length="511" mass="59258">MGEEEEEEEKRAILHTPTWALATICLILIAVSILIEYSIHLLAKYLTKKRRRSLFKALGNIKSELMLMGFISLFLTVTEEHIPHICIQKSLAFHFLPCKNNDSHDEIQTEEASKCEEQDKMSLITRDGVQQIQLLIFSVAFFHILSSFLTFSLGMAKMKRWEIWEAETRTFEYKFSNDPRRFQFTHQTSFGKRHLKFWSEYRFLRLPASFFRQFFQSVSKVDYFILRHGFIMAHFEEGSEFDFQKNLQRALDKDFGVVVGIRLWTWMFAVLFIFFNADEFYNDLWLPFVPLVMLLVVGTKLQGMITKMGLDTKDKSLVVRGTLLVRPSDHFFWFGKPKLLLHLMHFILFQNSFQVAFFTWSSYEFGLKSCFHPKRIDIAIRVVTGVVVHILCGYVTLPLYALVTQMGTSMRKSVFPEGVEDGLKKWRMKAKKNVARRSATNSALTSLNASPQTSLHPLPSFTSTRGHSLSLKTDDPPMDDGEIVVVESAEGVGREENGDHKRLGSFEFRRL</sequence>
<feature type="transmembrane region" description="Helical" evidence="10">
    <location>
        <begin position="378"/>
        <end position="403"/>
    </location>
</feature>
<dbReference type="GO" id="GO:0016020">
    <property type="term" value="C:membrane"/>
    <property type="evidence" value="ECO:0007669"/>
    <property type="project" value="UniProtKB-SubCell"/>
</dbReference>
<dbReference type="AlphaFoldDB" id="A0AAF1ARM9"/>
<proteinExistence type="inferred from homology"/>
<dbReference type="PANTHER" id="PTHR31942:SF72">
    <property type="entry name" value="MLO-LIKE PROTEIN"/>
    <property type="match status" value="1"/>
</dbReference>
<evidence type="ECO:0000256" key="2">
    <source>
        <dbReference type="ARBA" id="ARBA00006574"/>
    </source>
</evidence>
<evidence type="ECO:0000256" key="7">
    <source>
        <dbReference type="ARBA" id="ARBA00023265"/>
    </source>
</evidence>
<name>A0AAF1ARM9_DAUCS</name>
<feature type="transmembrane region" description="Helical" evidence="10">
    <location>
        <begin position="20"/>
        <end position="42"/>
    </location>
</feature>
<reference evidence="11" key="1">
    <citation type="journal article" date="2016" name="Nat. Genet.">
        <title>A high-quality carrot genome assembly provides new insights into carotenoid accumulation and asterid genome evolution.</title>
        <authorList>
            <person name="Iorizzo M."/>
            <person name="Ellison S."/>
            <person name="Senalik D."/>
            <person name="Zeng P."/>
            <person name="Satapoomin P."/>
            <person name="Huang J."/>
            <person name="Bowman M."/>
            <person name="Iovene M."/>
            <person name="Sanseverino W."/>
            <person name="Cavagnaro P."/>
            <person name="Yildiz M."/>
            <person name="Macko-Podgorni A."/>
            <person name="Moranska E."/>
            <person name="Grzebelus E."/>
            <person name="Grzebelus D."/>
            <person name="Ashrafi H."/>
            <person name="Zheng Z."/>
            <person name="Cheng S."/>
            <person name="Spooner D."/>
            <person name="Van Deynze A."/>
            <person name="Simon P."/>
        </authorList>
    </citation>
    <scope>NUCLEOTIDE SEQUENCE</scope>
    <source>
        <tissue evidence="11">Leaf</tissue>
    </source>
</reference>
<evidence type="ECO:0000313" key="12">
    <source>
        <dbReference type="Proteomes" id="UP000077755"/>
    </source>
</evidence>
<dbReference type="Proteomes" id="UP000077755">
    <property type="component" value="Chromosome 2"/>
</dbReference>
<protein>
    <recommendedName>
        <fullName evidence="8">MLO-like protein</fullName>
    </recommendedName>
</protein>
<keyword evidence="6 8" id="KW-0472">Membrane</keyword>
<keyword evidence="12" id="KW-1185">Reference proteome</keyword>
<evidence type="ECO:0000256" key="6">
    <source>
        <dbReference type="ARBA" id="ARBA00023136"/>
    </source>
</evidence>
<dbReference type="GO" id="GO:0006952">
    <property type="term" value="P:defense response"/>
    <property type="evidence" value="ECO:0007669"/>
    <property type="project" value="UniProtKB-KW"/>
</dbReference>
<evidence type="ECO:0000256" key="5">
    <source>
        <dbReference type="ARBA" id="ARBA00022989"/>
    </source>
</evidence>
<evidence type="ECO:0000256" key="8">
    <source>
        <dbReference type="RuleBase" id="RU280816"/>
    </source>
</evidence>
<keyword evidence="8" id="KW-0112">Calmodulin-binding</keyword>
<dbReference type="PANTHER" id="PTHR31942">
    <property type="entry name" value="MLO-LIKE PROTEIN 1"/>
    <property type="match status" value="1"/>
</dbReference>
<evidence type="ECO:0000313" key="11">
    <source>
        <dbReference type="EMBL" id="WOG89790.1"/>
    </source>
</evidence>
<dbReference type="InterPro" id="IPR004326">
    <property type="entry name" value="Mlo"/>
</dbReference>
<feature type="region of interest" description="Disordered" evidence="9">
    <location>
        <begin position="439"/>
        <end position="511"/>
    </location>
</feature>
<comment type="domain">
    <text evidence="8">The C-terminus contains a calmodulin-binding domain, which binds calmodulin in a calcium-dependent fashion.</text>
</comment>
<evidence type="ECO:0000256" key="4">
    <source>
        <dbReference type="ARBA" id="ARBA00022821"/>
    </source>
</evidence>
<gene>
    <name evidence="8" type="primary">MLO</name>
    <name evidence="11" type="ORF">DCAR_0209029</name>
</gene>
<evidence type="ECO:0000256" key="9">
    <source>
        <dbReference type="SAM" id="MobiDB-lite"/>
    </source>
</evidence>
<comment type="function">
    <text evidence="8">May be involved in modulation of pathogen defense and leaf cell death.</text>
</comment>
<evidence type="ECO:0000256" key="3">
    <source>
        <dbReference type="ARBA" id="ARBA00022692"/>
    </source>
</evidence>
<feature type="transmembrane region" description="Helical" evidence="10">
    <location>
        <begin position="132"/>
        <end position="153"/>
    </location>
</feature>
<dbReference type="Pfam" id="PF03094">
    <property type="entry name" value="Mlo"/>
    <property type="match status" value="1"/>
</dbReference>
<feature type="transmembrane region" description="Helical" evidence="10">
    <location>
        <begin position="255"/>
        <end position="275"/>
    </location>
</feature>
<feature type="compositionally biased region" description="Polar residues" evidence="9">
    <location>
        <begin position="439"/>
        <end position="471"/>
    </location>
</feature>
<keyword evidence="5 8" id="KW-1133">Transmembrane helix</keyword>
<evidence type="ECO:0000256" key="1">
    <source>
        <dbReference type="ARBA" id="ARBA00004141"/>
    </source>
</evidence>
<comment type="subcellular location">
    <subcellularLocation>
        <location evidence="1 8">Membrane</location>
        <topology evidence="1 8">Multi-pass membrane protein</topology>
    </subcellularLocation>
</comment>
<comment type="similarity">
    <text evidence="2 8">Belongs to the MLO family.</text>
</comment>
<reference evidence="11" key="2">
    <citation type="submission" date="2022-03" db="EMBL/GenBank/DDBJ databases">
        <title>Draft title - Genomic analysis of global carrot germplasm unveils the trajectory of domestication and the origin of high carotenoid orange carrot.</title>
        <authorList>
            <person name="Iorizzo M."/>
            <person name="Ellison S."/>
            <person name="Senalik D."/>
            <person name="Macko-Podgorni A."/>
            <person name="Grzebelus D."/>
            <person name="Bostan H."/>
            <person name="Rolling W."/>
            <person name="Curaba J."/>
            <person name="Simon P."/>
        </authorList>
    </citation>
    <scope>NUCLEOTIDE SEQUENCE</scope>
    <source>
        <tissue evidence="11">Leaf</tissue>
    </source>
</reference>
<accession>A0AAF1ARM9</accession>